<feature type="transmembrane region" description="Helical" evidence="1">
    <location>
        <begin position="299"/>
        <end position="317"/>
    </location>
</feature>
<keyword evidence="1" id="KW-1133">Transmembrane helix</keyword>
<feature type="transmembrane region" description="Helical" evidence="1">
    <location>
        <begin position="172"/>
        <end position="198"/>
    </location>
</feature>
<evidence type="ECO:0000313" key="2">
    <source>
        <dbReference type="EMBL" id="OGG34482.1"/>
    </source>
</evidence>
<dbReference type="EMBL" id="MFKE01000028">
    <property type="protein sequence ID" value="OGG34482.1"/>
    <property type="molecule type" value="Genomic_DNA"/>
</dbReference>
<feature type="transmembrane region" description="Helical" evidence="1">
    <location>
        <begin position="130"/>
        <end position="152"/>
    </location>
</feature>
<feature type="transmembrane region" description="Helical" evidence="1">
    <location>
        <begin position="49"/>
        <end position="69"/>
    </location>
</feature>
<feature type="transmembrane region" description="Helical" evidence="1">
    <location>
        <begin position="344"/>
        <end position="361"/>
    </location>
</feature>
<keyword evidence="1" id="KW-0472">Membrane</keyword>
<feature type="transmembrane region" description="Helical" evidence="1">
    <location>
        <begin position="613"/>
        <end position="633"/>
    </location>
</feature>
<feature type="transmembrane region" description="Helical" evidence="1">
    <location>
        <begin position="273"/>
        <end position="292"/>
    </location>
</feature>
<reference evidence="2 3" key="1">
    <citation type="journal article" date="2016" name="Nat. Commun.">
        <title>Thousands of microbial genomes shed light on interconnected biogeochemical processes in an aquifer system.</title>
        <authorList>
            <person name="Anantharaman K."/>
            <person name="Brown C.T."/>
            <person name="Hug L.A."/>
            <person name="Sharon I."/>
            <person name="Castelle C.J."/>
            <person name="Probst A.J."/>
            <person name="Thomas B.C."/>
            <person name="Singh A."/>
            <person name="Wilkins M.J."/>
            <person name="Karaoz U."/>
            <person name="Brodie E.L."/>
            <person name="Williams K.H."/>
            <person name="Hubbard S.S."/>
            <person name="Banfield J.F."/>
        </authorList>
    </citation>
    <scope>NUCLEOTIDE SEQUENCE [LARGE SCALE GENOMIC DNA]</scope>
</reference>
<accession>A0A1F6BCJ5</accession>
<organism evidence="2 3">
    <name type="scientific">Candidatus Gottesmanbacteria bacterium RIFOXYB1_FULL_47_11</name>
    <dbReference type="NCBI Taxonomy" id="1798401"/>
    <lineage>
        <taxon>Bacteria</taxon>
        <taxon>Candidatus Gottesmaniibacteriota</taxon>
    </lineage>
</organism>
<evidence type="ECO:0000313" key="3">
    <source>
        <dbReference type="Proteomes" id="UP000176186"/>
    </source>
</evidence>
<dbReference type="AlphaFoldDB" id="A0A1F6BCJ5"/>
<evidence type="ECO:0000256" key="1">
    <source>
        <dbReference type="SAM" id="Phobius"/>
    </source>
</evidence>
<feature type="transmembrane region" description="Helical" evidence="1">
    <location>
        <begin position="89"/>
        <end position="110"/>
    </location>
</feature>
<comment type="caution">
    <text evidence="2">The sequence shown here is derived from an EMBL/GenBank/DDBJ whole genome shotgun (WGS) entry which is preliminary data.</text>
</comment>
<proteinExistence type="predicted"/>
<keyword evidence="1" id="KW-0812">Transmembrane</keyword>
<name>A0A1F6BCJ5_9BACT</name>
<protein>
    <recommendedName>
        <fullName evidence="4">Membrane protein 6-pyruvoyl-tetrahydropterin synthase-related domain-containing protein</fullName>
    </recommendedName>
</protein>
<sequence>MKKSFILIVLFLVYYRWFGQNPLSAGDWSFHFPEEVAKFFMLPSSWRVAFGGGLGGNGVFLAGLETYFLTTARQFYQITGLSWAVSERIFWYIPFLLVGTYSSVSLVRTILPYLTLWYLTPVIFLTNSYIVLITGGGQMGIAMAYAIAPLVLAKFITLFDHPTVSRGIMTGLALSLMVLFDPRIAYVLMIGVLLWGLVSRPKPTFIFAIPFILAGLLHAFWLLPLVVFRVNPMDSMGSAYNSIAAVRFFSFADFSHTLALLHPNWPENLFGKIYFLQPEFLIIPIVAFSALLSKKISRALISVAGLGLLGIFLAKGANDPGGGIYLWLFSHVPGFNVFRDPTKFYLLIALSYSILIPAALERVGKKKMLLGIVFVLFWLVTVRQAVTGQLGGTFTHHAIPTEYEVLKDLISQPEYFRTFWVPRWQRYGFSSYMHPAVDAAAVLDTGSPSAILNWLDSKEGMEALSRWSVKYVILPYDSQGEIFLEDRKYSGSQKGEFETVLDANRFLVKKQIPGLTANMSAYETGQYYDHLRLEENAAALSWDMISPVRYRVSISGLSKPDQIIFSESYDSYWLLTIEDKTYRSEKANNGINSFSIPAVGTANGTLEYLPQRYVWIGLGISIVTICCATIIIWNQRKYR</sequence>
<evidence type="ECO:0008006" key="4">
    <source>
        <dbReference type="Google" id="ProtNLM"/>
    </source>
</evidence>
<dbReference type="Proteomes" id="UP000176186">
    <property type="component" value="Unassembled WGS sequence"/>
</dbReference>
<feature type="transmembrane region" description="Helical" evidence="1">
    <location>
        <begin position="368"/>
        <end position="386"/>
    </location>
</feature>
<gene>
    <name evidence="2" type="ORF">A2363_04760</name>
</gene>
<dbReference type="STRING" id="1798401.A2363_04760"/>
<feature type="transmembrane region" description="Helical" evidence="1">
    <location>
        <begin position="204"/>
        <end position="228"/>
    </location>
</feature>